<reference evidence="8 9" key="1">
    <citation type="journal article" date="2013" name="Genome Biol.">
        <title>Genomic analysis reveals key aspects of prokaryotic symbiosis in the phototrophic consortium "Chlorochromatium aggregatum".</title>
        <authorList>
            <person name="Liu Z."/>
            <person name="Muller J."/>
            <person name="Li T."/>
            <person name="Alvey R.M."/>
            <person name="Vogl K."/>
            <person name="Frigaard N.U."/>
            <person name="Rockwell N.C."/>
            <person name="Boyd E.S."/>
            <person name="Tomsho L.P."/>
            <person name="Schuster S.C."/>
            <person name="Henke P."/>
            <person name="Rohde M."/>
            <person name="Overmann J."/>
            <person name="Bryant D.A."/>
        </authorList>
    </citation>
    <scope>NUCLEOTIDE SEQUENCE [LARGE SCALE GENOMIC DNA]</scope>
    <source>
        <strain evidence="8">CR</strain>
    </source>
</reference>
<evidence type="ECO:0000313" key="9">
    <source>
        <dbReference type="Proteomes" id="UP000017184"/>
    </source>
</evidence>
<evidence type="ECO:0000256" key="6">
    <source>
        <dbReference type="ARBA" id="ARBA00023136"/>
    </source>
</evidence>
<evidence type="ECO:0008006" key="10">
    <source>
        <dbReference type="Google" id="ProtNLM"/>
    </source>
</evidence>
<evidence type="ECO:0000256" key="1">
    <source>
        <dbReference type="ARBA" id="ARBA00004401"/>
    </source>
</evidence>
<dbReference type="AlphaFoldDB" id="U5N6J4"/>
<dbReference type="eggNOG" id="COG3116">
    <property type="taxonomic scope" value="Bacteria"/>
</dbReference>
<dbReference type="RefSeq" id="WP_022771817.1">
    <property type="nucleotide sequence ID" value="NC_022576.1"/>
</dbReference>
<keyword evidence="7" id="KW-0131">Cell cycle</keyword>
<accession>U5N6J4</accession>
<sequence length="108" mass="11844">MMTIHLSLLAMVVASAMHLVQIRFEARYLHSELQRALVRSRVLQQEHLELSAKAQSLAQSRNISEQAGKRLGMGTPTPWSTIGVAGRQHVRSTRPAAVQAVQVAIPAP</sequence>
<dbReference type="STRING" id="946483.Cenrod_0894"/>
<protein>
    <recommendedName>
        <fullName evidence="10">Cell division protein FtsL</fullName>
    </recommendedName>
</protein>
<dbReference type="KEGG" id="cbx:Cenrod_0894"/>
<gene>
    <name evidence="8" type="ORF">Cenrod_0894</name>
</gene>
<dbReference type="HOGENOM" id="CLU_2192254_0_0_4"/>
<keyword evidence="5" id="KW-1133">Transmembrane helix</keyword>
<evidence type="ECO:0000256" key="7">
    <source>
        <dbReference type="ARBA" id="ARBA00023306"/>
    </source>
</evidence>
<evidence type="ECO:0000313" key="8">
    <source>
        <dbReference type="EMBL" id="AGX86997.1"/>
    </source>
</evidence>
<keyword evidence="3" id="KW-0132">Cell division</keyword>
<dbReference type="GO" id="GO:0051301">
    <property type="term" value="P:cell division"/>
    <property type="evidence" value="ECO:0007669"/>
    <property type="project" value="UniProtKB-KW"/>
</dbReference>
<dbReference type="EMBL" id="CP004885">
    <property type="protein sequence ID" value="AGX86997.1"/>
    <property type="molecule type" value="Genomic_DNA"/>
</dbReference>
<proteinExistence type="predicted"/>
<evidence type="ECO:0000256" key="2">
    <source>
        <dbReference type="ARBA" id="ARBA00022475"/>
    </source>
</evidence>
<evidence type="ECO:0000256" key="4">
    <source>
        <dbReference type="ARBA" id="ARBA00022692"/>
    </source>
</evidence>
<name>U5N6J4_9BURK</name>
<dbReference type="Proteomes" id="UP000017184">
    <property type="component" value="Chromosome"/>
</dbReference>
<dbReference type="OrthoDB" id="5298556at2"/>
<organism evidence="8 9">
    <name type="scientific">Candidatus Symbiobacter mobilis CR</name>
    <dbReference type="NCBI Taxonomy" id="946483"/>
    <lineage>
        <taxon>Bacteria</taxon>
        <taxon>Pseudomonadati</taxon>
        <taxon>Pseudomonadota</taxon>
        <taxon>Betaproteobacteria</taxon>
        <taxon>Burkholderiales</taxon>
        <taxon>Comamonadaceae</taxon>
    </lineage>
</organism>
<keyword evidence="9" id="KW-1185">Reference proteome</keyword>
<dbReference type="GO" id="GO:0005886">
    <property type="term" value="C:plasma membrane"/>
    <property type="evidence" value="ECO:0007669"/>
    <property type="project" value="UniProtKB-SubCell"/>
</dbReference>
<comment type="subcellular location">
    <subcellularLocation>
        <location evidence="1">Cell membrane</location>
        <topology evidence="1">Single-pass type II membrane protein</topology>
    </subcellularLocation>
</comment>
<keyword evidence="6" id="KW-0472">Membrane</keyword>
<dbReference type="Pfam" id="PF04999">
    <property type="entry name" value="FtsL"/>
    <property type="match status" value="1"/>
</dbReference>
<dbReference type="InterPro" id="IPR011922">
    <property type="entry name" value="Cell_div_FtsL"/>
</dbReference>
<evidence type="ECO:0000256" key="3">
    <source>
        <dbReference type="ARBA" id="ARBA00022618"/>
    </source>
</evidence>
<keyword evidence="2" id="KW-1003">Cell membrane</keyword>
<keyword evidence="4" id="KW-0812">Transmembrane</keyword>
<evidence type="ECO:0000256" key="5">
    <source>
        <dbReference type="ARBA" id="ARBA00022989"/>
    </source>
</evidence>